<protein>
    <submittedName>
        <fullName evidence="1">DUF1737 domain-containing protein</fullName>
    </submittedName>
</protein>
<reference evidence="1 2" key="1">
    <citation type="submission" date="2019-09" db="EMBL/GenBank/DDBJ databases">
        <authorList>
            <person name="Park J.-S."/>
            <person name="Choi H.-J."/>
        </authorList>
    </citation>
    <scope>NUCLEOTIDE SEQUENCE [LARGE SCALE GENOMIC DNA]</scope>
    <source>
        <strain evidence="1 2">176SS1-4</strain>
    </source>
</reference>
<sequence>MRETPMSRIAEYKVLRTFYASNNTDGQHDRLSKQVNDYIDAGWQPFGALSLAVAGDVVVVTQPIVRYEP</sequence>
<gene>
    <name evidence="1" type="ORF">F3S47_13265</name>
</gene>
<proteinExistence type="predicted"/>
<evidence type="ECO:0000313" key="2">
    <source>
        <dbReference type="Proteomes" id="UP000326554"/>
    </source>
</evidence>
<dbReference type="EMBL" id="VYQE01000004">
    <property type="protein sequence ID" value="KAA9006746.1"/>
    <property type="molecule type" value="Genomic_DNA"/>
</dbReference>
<accession>A0A5J5GER9</accession>
<organism evidence="1 2">
    <name type="scientific">Histidinibacterium aquaticum</name>
    <dbReference type="NCBI Taxonomy" id="2613962"/>
    <lineage>
        <taxon>Bacteria</taxon>
        <taxon>Pseudomonadati</taxon>
        <taxon>Pseudomonadota</taxon>
        <taxon>Alphaproteobacteria</taxon>
        <taxon>Rhodobacterales</taxon>
        <taxon>Paracoccaceae</taxon>
        <taxon>Histidinibacterium</taxon>
    </lineage>
</organism>
<dbReference type="AlphaFoldDB" id="A0A5J5GER9"/>
<comment type="caution">
    <text evidence="1">The sequence shown here is derived from an EMBL/GenBank/DDBJ whole genome shotgun (WGS) entry which is preliminary data.</text>
</comment>
<name>A0A5J5GER9_9RHOB</name>
<evidence type="ECO:0000313" key="1">
    <source>
        <dbReference type="EMBL" id="KAA9006746.1"/>
    </source>
</evidence>
<dbReference type="Proteomes" id="UP000326554">
    <property type="component" value="Unassembled WGS sequence"/>
</dbReference>
<keyword evidence="2" id="KW-1185">Reference proteome</keyword>